<dbReference type="AlphaFoldDB" id="A0A498SUZ5"/>
<keyword evidence="2" id="KW-1185">Reference proteome</keyword>
<name>A0A498SUZ5_ACAVI</name>
<evidence type="ECO:0000313" key="1">
    <source>
        <dbReference type="EMBL" id="VBB35562.1"/>
    </source>
</evidence>
<reference evidence="1 2" key="1">
    <citation type="submission" date="2018-08" db="EMBL/GenBank/DDBJ databases">
        <authorList>
            <person name="Laetsch R D."/>
            <person name="Stevens L."/>
            <person name="Kumar S."/>
            <person name="Blaxter L. M."/>
        </authorList>
    </citation>
    <scope>NUCLEOTIDE SEQUENCE [LARGE SCALE GENOMIC DNA]</scope>
</reference>
<dbReference type="Proteomes" id="UP000276991">
    <property type="component" value="Unassembled WGS sequence"/>
</dbReference>
<dbReference type="EMBL" id="UPTC01006493">
    <property type="protein sequence ID" value="VBB35562.1"/>
    <property type="molecule type" value="Genomic_DNA"/>
</dbReference>
<proteinExistence type="predicted"/>
<organism evidence="1 2">
    <name type="scientific">Acanthocheilonema viteae</name>
    <name type="common">Filarial nematode worm</name>
    <name type="synonym">Dipetalonema viteae</name>
    <dbReference type="NCBI Taxonomy" id="6277"/>
    <lineage>
        <taxon>Eukaryota</taxon>
        <taxon>Metazoa</taxon>
        <taxon>Ecdysozoa</taxon>
        <taxon>Nematoda</taxon>
        <taxon>Chromadorea</taxon>
        <taxon>Rhabditida</taxon>
        <taxon>Spirurina</taxon>
        <taxon>Spiruromorpha</taxon>
        <taxon>Filarioidea</taxon>
        <taxon>Onchocercidae</taxon>
        <taxon>Acanthocheilonema</taxon>
    </lineage>
</organism>
<sequence>MPSLRYFTVFLLPTYIAQVTAPKKGHLPMRGGLRKDGEIMTVANNTVTDKRR</sequence>
<evidence type="ECO:0000313" key="2">
    <source>
        <dbReference type="Proteomes" id="UP000276991"/>
    </source>
</evidence>
<accession>A0A498SUZ5</accession>
<gene>
    <name evidence="1" type="ORF">NAV_LOCUS10353</name>
</gene>
<protein>
    <submittedName>
        <fullName evidence="1">Uncharacterized protein</fullName>
    </submittedName>
</protein>
<feature type="non-terminal residue" evidence="1">
    <location>
        <position position="52"/>
    </location>
</feature>